<protein>
    <submittedName>
        <fullName evidence="1">Uncharacterized protein</fullName>
    </submittedName>
</protein>
<dbReference type="AlphaFoldDB" id="A0A2S4JFY0"/>
<evidence type="ECO:0000313" key="1">
    <source>
        <dbReference type="EMBL" id="POQ98320.1"/>
    </source>
</evidence>
<organism evidence="1 2">
    <name type="scientific">Alkalispirochaeta sphaeroplastigenens</name>
    <dbReference type="NCBI Taxonomy" id="1187066"/>
    <lineage>
        <taxon>Bacteria</taxon>
        <taxon>Pseudomonadati</taxon>
        <taxon>Spirochaetota</taxon>
        <taxon>Spirochaetia</taxon>
        <taxon>Spirochaetales</taxon>
        <taxon>Spirochaetaceae</taxon>
        <taxon>Alkalispirochaeta</taxon>
    </lineage>
</organism>
<comment type="caution">
    <text evidence="1">The sequence shown here is derived from an EMBL/GenBank/DDBJ whole genome shotgun (WGS) entry which is preliminary data.</text>
</comment>
<dbReference type="EMBL" id="LPWH01000124">
    <property type="protein sequence ID" value="POQ98320.1"/>
    <property type="molecule type" value="Genomic_DNA"/>
</dbReference>
<name>A0A2S4JFY0_9SPIO</name>
<reference evidence="2" key="1">
    <citation type="submission" date="2015-12" db="EMBL/GenBank/DDBJ databases">
        <authorList>
            <person name="Lodha T.D."/>
            <person name="Chintalapati S."/>
            <person name="Chintalapati V.R."/>
            <person name="Sravanthi T."/>
        </authorList>
    </citation>
    <scope>NUCLEOTIDE SEQUENCE [LARGE SCALE GENOMIC DNA]</scope>
    <source>
        <strain evidence="2">JC133</strain>
    </source>
</reference>
<dbReference type="RefSeq" id="WP_103681267.1">
    <property type="nucleotide sequence ID" value="NZ_LPWH01000124.1"/>
</dbReference>
<accession>A0A2S4JFY0</accession>
<keyword evidence="2" id="KW-1185">Reference proteome</keyword>
<gene>
    <name evidence="1" type="ORF">AU468_13980</name>
</gene>
<evidence type="ECO:0000313" key="2">
    <source>
        <dbReference type="Proteomes" id="UP000237350"/>
    </source>
</evidence>
<dbReference type="Proteomes" id="UP000237350">
    <property type="component" value="Unassembled WGS sequence"/>
</dbReference>
<sequence>MQKRDGQISIALYGADSWELTLDAPRLDDRNFVLEFLPYRTDRRLSEFDGVITFQSLFEHFNRKSSFMNSWTAHSYDRDELDKREKEANLLIKNGGVLVFLLHVPFRDHVHEGTYSMEYKDTDLAKRFMNRRSLFRTDLDQRRTELRCVRDEFRKFFELYGAVCTTFSYYGRLLGETLPCAGQIRSA</sequence>
<proteinExistence type="predicted"/>